<name>A0A0R3WI50_HYDTA</name>
<organism evidence="11">
    <name type="scientific">Hydatigena taeniaeformis</name>
    <name type="common">Feline tapeworm</name>
    <name type="synonym">Taenia taeniaeformis</name>
    <dbReference type="NCBI Taxonomy" id="6205"/>
    <lineage>
        <taxon>Eukaryota</taxon>
        <taxon>Metazoa</taxon>
        <taxon>Spiralia</taxon>
        <taxon>Lophotrochozoa</taxon>
        <taxon>Platyhelminthes</taxon>
        <taxon>Cestoda</taxon>
        <taxon>Eucestoda</taxon>
        <taxon>Cyclophyllidea</taxon>
        <taxon>Taeniidae</taxon>
        <taxon>Hydatigera</taxon>
    </lineage>
</organism>
<dbReference type="AlphaFoldDB" id="A0A0R3WI50"/>
<evidence type="ECO:0000256" key="7">
    <source>
        <dbReference type="SAM" id="MobiDB-lite"/>
    </source>
</evidence>
<evidence type="ECO:0000313" key="9">
    <source>
        <dbReference type="EMBL" id="VDM16150.1"/>
    </source>
</evidence>
<protein>
    <submittedName>
        <fullName evidence="11">Protein tweety homolog</fullName>
    </submittedName>
</protein>
<feature type="compositionally biased region" description="Basic residues" evidence="7">
    <location>
        <begin position="135"/>
        <end position="145"/>
    </location>
</feature>
<evidence type="ECO:0000256" key="3">
    <source>
        <dbReference type="ARBA" id="ARBA00022692"/>
    </source>
</evidence>
<feature type="transmembrane region" description="Helical" evidence="8">
    <location>
        <begin position="559"/>
        <end position="582"/>
    </location>
</feature>
<accession>A0A0R3WI50</accession>
<keyword evidence="6" id="KW-0325">Glycoprotein</keyword>
<keyword evidence="5 8" id="KW-0472">Membrane</keyword>
<feature type="transmembrane region" description="Helical" evidence="8">
    <location>
        <begin position="97"/>
        <end position="120"/>
    </location>
</feature>
<keyword evidence="3 8" id="KW-0812">Transmembrane</keyword>
<sequence length="979" mass="108890">MIELSVMSFVSIIFDYILRCINGGFLNVFFTPEYDTASKQTTYHFGMNNSRLMEYVKGVLMISGDELPLEVLKSFPVSIGGGEEGVKEARANPNREVIFVIGPVVAAILMLIAIIGLIFINFCKFCKECCHCCKGKKRKSGKKSKASKEAPKTTPVEANGAEDSGKSRDGPPNDRQFDNGYDGYAFYGQRDGSDSDSDDSDDEPKGFVENVVNFFTFNKTTAVGDIIEERQEEIMDKVEEVAQRSEFVHKHQGWFCCGCHLFTFILAIAYVIGLVICVVVYIMAARQVTEVMGQPSSDANIQKNEVIDWLGNKSSYYNLAGTVSFVIRQTIVLLEESSTNLIDTMNTTLDDVKGKIEITVQQGTTELFHEIIVVTEIGKVFDETTKLSTRFAGLEKSADFVDQNCESTIKEATELDKSFAQCHEEIKKTCEQPNKCHIKEASTKIIFCASFLCDEWKILSLNFNEKAFKCPQGPNGVEIVATRFQDVAKTLENLQKELDAMPDKMTSEIVSKMDFSTALNDLQTQLDGSLGSVKQQLEIVESTVPEYIDKARPYVSPPLYAIAVVMAIIALIFFACLLLFIVEAFYLRLFSPTGKAPSERDSLSLLPPSLLTVAEVSRTKWRSHVCGGCRFLTCSILFILLIALSLVAAVILVVSSIMAVELCPYAYKERGINQTDYILNSIVTEKWPQQQGEFLDLSPPRNVLYALSVVCVPTAQSDPKLLPSVGINRIANLVKFADRDDFKKRISDIIDEMAKGISKAIPTELIPNLESMKPHVNILRSALQAYNAENAVKELEKFTKVDMEQLNKLVDSVNKEQSLNQVALKLKSTVEKFRNERGKIMELQNGYQGIASESTLPDDLLTYINDAVKTVEGLQNDANLNNTLQIKIKPKLMELMKAILQAVTDALNGLVTKVLPCANMHYIFEALVASGCASSGLVPRLFGWALALTLVTLFAFLSFVGLFNLWCIQSHQIKRFYGT</sequence>
<reference evidence="9 10" key="2">
    <citation type="submission" date="2018-11" db="EMBL/GenBank/DDBJ databases">
        <authorList>
            <consortium name="Pathogen Informatics"/>
        </authorList>
    </citation>
    <scope>NUCLEOTIDE SEQUENCE [LARGE SCALE GENOMIC DNA]</scope>
</reference>
<evidence type="ECO:0000313" key="10">
    <source>
        <dbReference type="Proteomes" id="UP000274429"/>
    </source>
</evidence>
<gene>
    <name evidence="9" type="ORF">TTAC_LOCUS253</name>
</gene>
<dbReference type="PANTHER" id="PTHR22730">
    <property type="entry name" value="PROMININ PROM PROTEIN"/>
    <property type="match status" value="1"/>
</dbReference>
<feature type="region of interest" description="Disordered" evidence="7">
    <location>
        <begin position="135"/>
        <end position="174"/>
    </location>
</feature>
<feature type="transmembrane region" description="Helical" evidence="8">
    <location>
        <begin position="631"/>
        <end position="660"/>
    </location>
</feature>
<dbReference type="EMBL" id="UYWX01000017">
    <property type="protein sequence ID" value="VDM16150.1"/>
    <property type="molecule type" value="Genomic_DNA"/>
</dbReference>
<evidence type="ECO:0000256" key="6">
    <source>
        <dbReference type="ARBA" id="ARBA00023180"/>
    </source>
</evidence>
<dbReference type="Proteomes" id="UP000274429">
    <property type="component" value="Unassembled WGS sequence"/>
</dbReference>
<keyword evidence="10" id="KW-1185">Reference proteome</keyword>
<evidence type="ECO:0000256" key="2">
    <source>
        <dbReference type="ARBA" id="ARBA00006058"/>
    </source>
</evidence>
<keyword evidence="4 8" id="KW-1133">Transmembrane helix</keyword>
<evidence type="ECO:0000256" key="8">
    <source>
        <dbReference type="SAM" id="Phobius"/>
    </source>
</evidence>
<dbReference type="WBParaSite" id="TTAC_0000025201-mRNA-1">
    <property type="protein sequence ID" value="TTAC_0000025201-mRNA-1"/>
    <property type="gene ID" value="TTAC_0000025201"/>
</dbReference>
<evidence type="ECO:0000256" key="1">
    <source>
        <dbReference type="ARBA" id="ARBA00004141"/>
    </source>
</evidence>
<feature type="compositionally biased region" description="Basic and acidic residues" evidence="7">
    <location>
        <begin position="163"/>
        <end position="174"/>
    </location>
</feature>
<proteinExistence type="inferred from homology"/>
<dbReference type="GO" id="GO:0016020">
    <property type="term" value="C:membrane"/>
    <property type="evidence" value="ECO:0007669"/>
    <property type="project" value="UniProtKB-SubCell"/>
</dbReference>
<feature type="transmembrane region" description="Helical" evidence="8">
    <location>
        <begin position="941"/>
        <end position="966"/>
    </location>
</feature>
<comment type="subcellular location">
    <subcellularLocation>
        <location evidence="1">Membrane</location>
        <topology evidence="1">Multi-pass membrane protein</topology>
    </subcellularLocation>
</comment>
<evidence type="ECO:0000313" key="11">
    <source>
        <dbReference type="WBParaSite" id="TTAC_0000025201-mRNA-1"/>
    </source>
</evidence>
<dbReference type="InterPro" id="IPR008795">
    <property type="entry name" value="Prominin"/>
</dbReference>
<reference evidence="11" key="1">
    <citation type="submission" date="2017-02" db="UniProtKB">
        <authorList>
            <consortium name="WormBaseParasite"/>
        </authorList>
    </citation>
    <scope>IDENTIFICATION</scope>
</reference>
<evidence type="ECO:0000256" key="4">
    <source>
        <dbReference type="ARBA" id="ARBA00022989"/>
    </source>
</evidence>
<evidence type="ECO:0000256" key="5">
    <source>
        <dbReference type="ARBA" id="ARBA00023136"/>
    </source>
</evidence>
<dbReference type="PANTHER" id="PTHR22730:SF1">
    <property type="entry name" value="PROMININ-LIKE PROTEIN"/>
    <property type="match status" value="1"/>
</dbReference>
<dbReference type="OrthoDB" id="6256739at2759"/>
<comment type="similarity">
    <text evidence="2">Belongs to the prominin family.</text>
</comment>
<feature type="transmembrane region" description="Helical" evidence="8">
    <location>
        <begin position="261"/>
        <end position="284"/>
    </location>
</feature>